<dbReference type="AlphaFoldDB" id="A0A1N7N6K8"/>
<dbReference type="EMBL" id="FTOQ01000007">
    <property type="protein sequence ID" value="SIS93974.1"/>
    <property type="molecule type" value="Genomic_DNA"/>
</dbReference>
<dbReference type="InterPro" id="IPR000182">
    <property type="entry name" value="GNAT_dom"/>
</dbReference>
<evidence type="ECO:0000313" key="5">
    <source>
        <dbReference type="Proteomes" id="UP000186684"/>
    </source>
</evidence>
<feature type="domain" description="N-acetyltransferase" evidence="3">
    <location>
        <begin position="2"/>
        <end position="149"/>
    </location>
</feature>
<organism evidence="4 5">
    <name type="scientific">Roseivivax lentus</name>
    <dbReference type="NCBI Taxonomy" id="633194"/>
    <lineage>
        <taxon>Bacteria</taxon>
        <taxon>Pseudomonadati</taxon>
        <taxon>Pseudomonadota</taxon>
        <taxon>Alphaproteobacteria</taxon>
        <taxon>Rhodobacterales</taxon>
        <taxon>Roseobacteraceae</taxon>
        <taxon>Roseivivax</taxon>
    </lineage>
</organism>
<dbReference type="PROSITE" id="PS51186">
    <property type="entry name" value="GNAT"/>
    <property type="match status" value="1"/>
</dbReference>
<dbReference type="STRING" id="633194.SAMN05421759_10724"/>
<gene>
    <name evidence="4" type="ORF">SAMN05421759_10724</name>
</gene>
<dbReference type="GO" id="GO:0016747">
    <property type="term" value="F:acyltransferase activity, transferring groups other than amino-acyl groups"/>
    <property type="evidence" value="ECO:0007669"/>
    <property type="project" value="InterPro"/>
</dbReference>
<dbReference type="SUPFAM" id="SSF55729">
    <property type="entry name" value="Acyl-CoA N-acyltransferases (Nat)"/>
    <property type="match status" value="1"/>
</dbReference>
<keyword evidence="5" id="KW-1185">Reference proteome</keyword>
<evidence type="ECO:0000256" key="2">
    <source>
        <dbReference type="ARBA" id="ARBA00023315"/>
    </source>
</evidence>
<keyword evidence="1 4" id="KW-0808">Transferase</keyword>
<reference evidence="5" key="1">
    <citation type="submission" date="2017-01" db="EMBL/GenBank/DDBJ databases">
        <authorList>
            <person name="Varghese N."/>
            <person name="Submissions S."/>
        </authorList>
    </citation>
    <scope>NUCLEOTIDE SEQUENCE [LARGE SCALE GENOMIC DNA]</scope>
    <source>
        <strain evidence="5">DSM 29430</strain>
    </source>
</reference>
<dbReference type="OrthoDB" id="9805924at2"/>
<dbReference type="Proteomes" id="UP000186684">
    <property type="component" value="Unassembled WGS sequence"/>
</dbReference>
<dbReference type="PANTHER" id="PTHR43877">
    <property type="entry name" value="AMINOALKYLPHOSPHONATE N-ACETYLTRANSFERASE-RELATED-RELATED"/>
    <property type="match status" value="1"/>
</dbReference>
<dbReference type="InterPro" id="IPR016181">
    <property type="entry name" value="Acyl_CoA_acyltransferase"/>
</dbReference>
<name>A0A1N7N6K8_9RHOB</name>
<dbReference type="RefSeq" id="WP_076448373.1">
    <property type="nucleotide sequence ID" value="NZ_FTOQ01000007.1"/>
</dbReference>
<dbReference type="Pfam" id="PF00583">
    <property type="entry name" value="Acetyltransf_1"/>
    <property type="match status" value="1"/>
</dbReference>
<evidence type="ECO:0000259" key="3">
    <source>
        <dbReference type="PROSITE" id="PS51186"/>
    </source>
</evidence>
<dbReference type="Gene3D" id="3.40.630.30">
    <property type="match status" value="1"/>
</dbReference>
<sequence length="149" mass="16627">MKTLHLATPDDAEKLLPLVAAFHAEQGFETDLEHRAAAIAPLLEGTPHGAVWLIGPRKAPVGYIAITFGWSVEYGGLDAIVDEVYIRPAVRRRGMGSEALNEIAKALREADVRALHLEVARDDEDAQRFYARGRFKPRDGYMFMSRVLR</sequence>
<dbReference type="InterPro" id="IPR050832">
    <property type="entry name" value="Bact_Acetyltransf"/>
</dbReference>
<evidence type="ECO:0000313" key="4">
    <source>
        <dbReference type="EMBL" id="SIS93974.1"/>
    </source>
</evidence>
<protein>
    <submittedName>
        <fullName evidence="4">Acetyltransferase (GNAT) family protein</fullName>
    </submittedName>
</protein>
<evidence type="ECO:0000256" key="1">
    <source>
        <dbReference type="ARBA" id="ARBA00022679"/>
    </source>
</evidence>
<accession>A0A1N7N6K8</accession>
<keyword evidence="2" id="KW-0012">Acyltransferase</keyword>
<proteinExistence type="predicted"/>